<feature type="domain" description="Response regulatory" evidence="2">
    <location>
        <begin position="5"/>
        <end position="124"/>
    </location>
</feature>
<dbReference type="SMART" id="SM00052">
    <property type="entry name" value="EAL"/>
    <property type="match status" value="1"/>
</dbReference>
<comment type="caution">
    <text evidence="4">The sequence shown here is derived from an EMBL/GenBank/DDBJ whole genome shotgun (WGS) entry which is preliminary data.</text>
</comment>
<dbReference type="EMBL" id="QRDW01000003">
    <property type="protein sequence ID" value="RED51618.1"/>
    <property type="molecule type" value="Genomic_DNA"/>
</dbReference>
<dbReference type="SUPFAM" id="SSF52172">
    <property type="entry name" value="CheY-like"/>
    <property type="match status" value="1"/>
</dbReference>
<protein>
    <submittedName>
        <fullName evidence="4">EAL domain-containing protein (Putative c-di-GMP-specific phosphodiesterase class I)</fullName>
    </submittedName>
</protein>
<dbReference type="InterPro" id="IPR050706">
    <property type="entry name" value="Cyclic-di-GMP_PDE-like"/>
</dbReference>
<evidence type="ECO:0000259" key="2">
    <source>
        <dbReference type="PROSITE" id="PS50110"/>
    </source>
</evidence>
<dbReference type="InterPro" id="IPR011006">
    <property type="entry name" value="CheY-like_superfamily"/>
</dbReference>
<dbReference type="SUPFAM" id="SSF141868">
    <property type="entry name" value="EAL domain-like"/>
    <property type="match status" value="1"/>
</dbReference>
<dbReference type="OrthoDB" id="7251575at2"/>
<dbReference type="PROSITE" id="PS50110">
    <property type="entry name" value="RESPONSE_REGULATORY"/>
    <property type="match status" value="1"/>
</dbReference>
<evidence type="ECO:0000256" key="1">
    <source>
        <dbReference type="PROSITE-ProRule" id="PRU00169"/>
    </source>
</evidence>
<dbReference type="SMART" id="SM00448">
    <property type="entry name" value="REC"/>
    <property type="match status" value="1"/>
</dbReference>
<evidence type="ECO:0000313" key="4">
    <source>
        <dbReference type="EMBL" id="RED51618.1"/>
    </source>
</evidence>
<organism evidence="4 5">
    <name type="scientific">Aestuariispira insulae</name>
    <dbReference type="NCBI Taxonomy" id="1461337"/>
    <lineage>
        <taxon>Bacteria</taxon>
        <taxon>Pseudomonadati</taxon>
        <taxon>Pseudomonadota</taxon>
        <taxon>Alphaproteobacteria</taxon>
        <taxon>Rhodospirillales</taxon>
        <taxon>Kiloniellaceae</taxon>
        <taxon>Aestuariispira</taxon>
    </lineage>
</organism>
<dbReference type="PROSITE" id="PS50883">
    <property type="entry name" value="EAL"/>
    <property type="match status" value="1"/>
</dbReference>
<feature type="modified residue" description="4-aspartylphosphate" evidence="1">
    <location>
        <position position="54"/>
    </location>
</feature>
<dbReference type="RefSeq" id="WP_115936480.1">
    <property type="nucleotide sequence ID" value="NZ_QRDW01000003.1"/>
</dbReference>
<dbReference type="GO" id="GO:0071111">
    <property type="term" value="F:cyclic-guanylate-specific phosphodiesterase activity"/>
    <property type="evidence" value="ECO:0007669"/>
    <property type="project" value="InterPro"/>
</dbReference>
<dbReference type="PANTHER" id="PTHR33121:SF71">
    <property type="entry name" value="OXYGEN SENSOR PROTEIN DOSP"/>
    <property type="match status" value="1"/>
</dbReference>
<dbReference type="InterPro" id="IPR035919">
    <property type="entry name" value="EAL_sf"/>
</dbReference>
<reference evidence="4 5" key="1">
    <citation type="submission" date="2018-07" db="EMBL/GenBank/DDBJ databases">
        <title>Genomic Encyclopedia of Type Strains, Phase III (KMG-III): the genomes of soil and plant-associated and newly described type strains.</title>
        <authorList>
            <person name="Whitman W."/>
        </authorList>
    </citation>
    <scope>NUCLEOTIDE SEQUENCE [LARGE SCALE GENOMIC DNA]</scope>
    <source>
        <strain evidence="4 5">CECT 8488</strain>
    </source>
</reference>
<dbReference type="Pfam" id="PF00072">
    <property type="entry name" value="Response_reg"/>
    <property type="match status" value="1"/>
</dbReference>
<accession>A0A3D9HQ56</accession>
<proteinExistence type="predicted"/>
<gene>
    <name evidence="4" type="ORF">DFP90_103421</name>
</gene>
<dbReference type="Proteomes" id="UP000256845">
    <property type="component" value="Unassembled WGS sequence"/>
</dbReference>
<evidence type="ECO:0000313" key="5">
    <source>
        <dbReference type="Proteomes" id="UP000256845"/>
    </source>
</evidence>
<dbReference type="CDD" id="cd01948">
    <property type="entry name" value="EAL"/>
    <property type="match status" value="1"/>
</dbReference>
<dbReference type="AlphaFoldDB" id="A0A3D9HQ56"/>
<keyword evidence="1" id="KW-0597">Phosphoprotein</keyword>
<dbReference type="InterPro" id="IPR001789">
    <property type="entry name" value="Sig_transdc_resp-reg_receiver"/>
</dbReference>
<dbReference type="Gene3D" id="3.20.20.450">
    <property type="entry name" value="EAL domain"/>
    <property type="match status" value="1"/>
</dbReference>
<dbReference type="Gene3D" id="3.40.50.2300">
    <property type="match status" value="1"/>
</dbReference>
<feature type="domain" description="EAL" evidence="3">
    <location>
        <begin position="128"/>
        <end position="384"/>
    </location>
</feature>
<evidence type="ECO:0000259" key="3">
    <source>
        <dbReference type="PROSITE" id="PS50883"/>
    </source>
</evidence>
<dbReference type="GO" id="GO:0000160">
    <property type="term" value="P:phosphorelay signal transduction system"/>
    <property type="evidence" value="ECO:0007669"/>
    <property type="project" value="InterPro"/>
</dbReference>
<dbReference type="PANTHER" id="PTHR33121">
    <property type="entry name" value="CYCLIC DI-GMP PHOSPHODIESTERASE PDEF"/>
    <property type="match status" value="1"/>
</dbReference>
<keyword evidence="5" id="KW-1185">Reference proteome</keyword>
<dbReference type="InterPro" id="IPR001633">
    <property type="entry name" value="EAL_dom"/>
</dbReference>
<dbReference type="Pfam" id="PF00563">
    <property type="entry name" value="EAL"/>
    <property type="match status" value="1"/>
</dbReference>
<sequence length="397" mass="44761">MNGKRLVCIDDEADVRQFICDAAEMAGFETRQSCDADRFMEICEEFDPNIVVIDLQMPDVDGVELLRHLAQQHVKYQILLVSGVDTRILDTACRLGEDLGLPMIGWVQKPIALKKLENLISGKDATGFEICEATVKAGLEKGQFVNHYQPKIARTPYGTWTIQGCEALLRWYHPTQGTIMPNAFFPVIETHPVMMDITEFVLENALGQLKDWERAGLDIQMAVNLSPTIFHSLALPDIIDGMLKCHDIAGDRLILEVTESTAMEDSSKVMDILTRFRLKSFGLSIDDFGTGYSSLKQLYRMPFNELKVDRSFVENLKTDRESQIIVRSIIELAQNLELSVCIEGVETEEVMLMVDAMGCDKVQGFFISPPLPADQFFRLAQEWSYGDEILARASYPT</sequence>
<name>A0A3D9HQ56_9PROT</name>